<name>F8WXH6_9BACT</name>
<dbReference type="InterPro" id="IPR046728">
    <property type="entry name" value="DUF6620"/>
</dbReference>
<dbReference type="OrthoDB" id="8662267at2"/>
<keyword evidence="3" id="KW-1185">Reference proteome</keyword>
<dbReference type="GeneID" id="78081365"/>
<evidence type="ECO:0000313" key="3">
    <source>
        <dbReference type="Proteomes" id="UP000006420"/>
    </source>
</evidence>
<evidence type="ECO:0000313" key="2">
    <source>
        <dbReference type="EMBL" id="EGK04932.1"/>
    </source>
</evidence>
<reference evidence="2 3" key="1">
    <citation type="submission" date="2011-04" db="EMBL/GenBank/DDBJ databases">
        <title>The Genome Sequence of Dysgonomonas mossii DSM 22836.</title>
        <authorList>
            <consortium name="The Broad Institute Genome Sequencing Platform"/>
            <person name="Earl A."/>
            <person name="Ward D."/>
            <person name="Feldgarden M."/>
            <person name="Gevers D."/>
            <person name="Pudlo N."/>
            <person name="Martens E."/>
            <person name="Allen-Vercoe E."/>
            <person name="Young S.K."/>
            <person name="Zeng Q."/>
            <person name="Gargeya S."/>
            <person name="Fitzgerald M."/>
            <person name="Haas B."/>
            <person name="Abouelleil A."/>
            <person name="Alvarado L."/>
            <person name="Arachchi H.M."/>
            <person name="Berlin A."/>
            <person name="Brown A."/>
            <person name="Chapman S.B."/>
            <person name="Chen Z."/>
            <person name="Dunbar C."/>
            <person name="Freedman E."/>
            <person name="Gearin G."/>
            <person name="Gellesch M."/>
            <person name="Goldberg J."/>
            <person name="Griggs A."/>
            <person name="Gujja S."/>
            <person name="Heiman D."/>
            <person name="Howarth C."/>
            <person name="Larson L."/>
            <person name="Lui A."/>
            <person name="MacDonald P.J.P."/>
            <person name="Mehta T."/>
            <person name="Montmayeur A."/>
            <person name="Murphy C."/>
            <person name="Neiman D."/>
            <person name="Pearson M."/>
            <person name="Priest M."/>
            <person name="Roberts A."/>
            <person name="Saif S."/>
            <person name="Shea T."/>
            <person name="Shenoy N."/>
            <person name="Sisk P."/>
            <person name="Stolte C."/>
            <person name="Sykes S."/>
            <person name="Yandava C."/>
            <person name="Wortman J."/>
            <person name="Nusbaum C."/>
            <person name="Birren B."/>
        </authorList>
    </citation>
    <scope>NUCLEOTIDE SEQUENCE [LARGE SCALE GENOMIC DNA]</scope>
    <source>
        <strain evidence="2 3">DSM 22836</strain>
    </source>
</reference>
<protein>
    <submittedName>
        <fullName evidence="2">Uncharacterized protein</fullName>
    </submittedName>
</protein>
<sequence>MLKKFLNLFDSEKESDKQKEETNKNSSQEELIVADIEVETEEESDNEWADSERGQKAAVELDPNTLHGTNYTVEEFDAEVERIVQKFIKEDEAENNKVSESDIRNYYINVRRQVYQEWTGANTNMMLQWEQVNQMEHLGVTSFGNAKHDNSNPLLDPIHGISLEDYAAISYFLASGSDLNTILSKLGIDMVIYQEVSTIWAKRIQEDTTFQVATLFSQYYGTSDKHPKLSGAAVELSEKGKSTLEKMKNDRFFYEELCGARSAAYEYGLDGSQWIMDNYHVSLGEFQKIATFHMEQDQKHVDMEMTLKYTRHMQNKMEEYKKIFAQEQGGNIADDIQF</sequence>
<accession>F8WXH6</accession>
<dbReference type="HOGENOM" id="CLU_870822_0_0_10"/>
<dbReference type="RefSeq" id="WP_006842056.1">
    <property type="nucleotide sequence ID" value="NZ_AQWJ01000001.1"/>
</dbReference>
<feature type="region of interest" description="Disordered" evidence="1">
    <location>
        <begin position="1"/>
        <end position="30"/>
    </location>
</feature>
<dbReference type="Proteomes" id="UP000006420">
    <property type="component" value="Unassembled WGS sequence"/>
</dbReference>
<proteinExistence type="predicted"/>
<gene>
    <name evidence="2" type="ORF">HMPREF9456_00685</name>
</gene>
<comment type="caution">
    <text evidence="2">The sequence shown here is derived from an EMBL/GenBank/DDBJ whole genome shotgun (WGS) entry which is preliminary data.</text>
</comment>
<dbReference type="STRING" id="742767.HMPREF9456_00685"/>
<dbReference type="eggNOG" id="ENOG5030VDT">
    <property type="taxonomic scope" value="Bacteria"/>
</dbReference>
<evidence type="ECO:0000256" key="1">
    <source>
        <dbReference type="SAM" id="MobiDB-lite"/>
    </source>
</evidence>
<dbReference type="EMBL" id="ADLW01000002">
    <property type="protein sequence ID" value="EGK04932.1"/>
    <property type="molecule type" value="Genomic_DNA"/>
</dbReference>
<feature type="compositionally biased region" description="Basic and acidic residues" evidence="1">
    <location>
        <begin position="10"/>
        <end position="23"/>
    </location>
</feature>
<dbReference type="Pfam" id="PF20325">
    <property type="entry name" value="DUF6620"/>
    <property type="match status" value="1"/>
</dbReference>
<dbReference type="AlphaFoldDB" id="F8WXH6"/>
<organism evidence="2 3">
    <name type="scientific">Dysgonomonas mossii DSM 22836</name>
    <dbReference type="NCBI Taxonomy" id="742767"/>
    <lineage>
        <taxon>Bacteria</taxon>
        <taxon>Pseudomonadati</taxon>
        <taxon>Bacteroidota</taxon>
        <taxon>Bacteroidia</taxon>
        <taxon>Bacteroidales</taxon>
        <taxon>Dysgonomonadaceae</taxon>
        <taxon>Dysgonomonas</taxon>
    </lineage>
</organism>